<dbReference type="OrthoDB" id="2846443at2"/>
<evidence type="ECO:0000313" key="1">
    <source>
        <dbReference type="EMBL" id="BAJ75084.1"/>
    </source>
</evidence>
<dbReference type="KEGG" id="mts:MTES_2120"/>
<dbReference type="eggNOG" id="ENOG502Z8SZ">
    <property type="taxonomic scope" value="Bacteria"/>
</dbReference>
<reference evidence="1 2" key="1">
    <citation type="journal article" date="2011" name="J. Bacteriol.">
        <title>Genome sequence of Microbacterium testaceum StLB037, an N-acylhomoserine lactone-degrading bacterium isolated from potato leaves.</title>
        <authorList>
            <person name="Morohoshi T."/>
            <person name="Wang W.-Z."/>
            <person name="Someya N."/>
            <person name="Ikeda T."/>
        </authorList>
    </citation>
    <scope>NUCLEOTIDE SEQUENCE [LARGE SCALE GENOMIC DNA]</scope>
    <source>
        <strain evidence="1 2">StLB037</strain>
    </source>
</reference>
<sequence length="653" mass="73614">MDDEEASLRRVKFYGAHDLSTGWQTPRVAEIIENFDPDNPPRDTQDLLELFNVEQYLAANILPPDYSEVEQASALAKLPKIRGAIARHFSNLDEGSFAQAIQGVDWQFLDDLLDLLGRHGVFQRCDSTVALPALAGAHIHVGHMLGHQALVKAYDGDLTALLISSPSNAEIIIRKHIERASRSSTYIPSSLSTAQSRALLESYIDSDEANPNFVKLVRDARTNTSIGLDAKLKLRAKRRYEAMTEAMFAENKGVRTGYGIGLSEDQKEPVEYEISEEDGWSVHYTYSVAWLEETLDKPSILNNFMHLFEFTDDQVLLNLPSYPNQISAIEGILGTKGKDDYSIGNAFRLVDTLTFLRLRAYLQFLESKDVYIEDVIQWFFEDYIVKEFGAENFSFTPSDQGASYLSRARQLFAEMESVANQFDLFAQEGALDRDLLSISGDQVRYKEIASLIPEKYAYPIKESAVSGTMFQLFSDQSHIAYISEELKARSAEKLLTRNIVSYDDFRPYQHHVIDFLIENGVIENTGPRVQITNRPLLNILRSFYDKEAVSIHHLSIAGQKEVERMVEKGWATVGSSLLTSPEGTYFNYFLNTLEHGNGPKLRNKYLHGTQANGATENEHATAYTHALRLLIALVIKMNDDFCLHAETSKGTQP</sequence>
<accession>E8NEJ9</accession>
<reference key="2">
    <citation type="submission" date="2011-02" db="EMBL/GenBank/DDBJ databases">
        <title>Genome sequence of Microbacterium testaceum StLB037.</title>
        <authorList>
            <person name="Morohoshi T."/>
            <person name="Wang W.Z."/>
            <person name="Someya N."/>
            <person name="Ikeda T."/>
        </authorList>
    </citation>
    <scope>NUCLEOTIDE SEQUENCE</scope>
    <source>
        <strain>StLB037</strain>
    </source>
</reference>
<dbReference type="Proteomes" id="UP000008975">
    <property type="component" value="Chromosome"/>
</dbReference>
<evidence type="ECO:0000313" key="2">
    <source>
        <dbReference type="Proteomes" id="UP000008975"/>
    </source>
</evidence>
<dbReference type="HOGENOM" id="CLU_027481_0_0_11"/>
<dbReference type="STRING" id="979556.MTES_2120"/>
<protein>
    <submittedName>
        <fullName evidence="1">Uncharacterized protein</fullName>
    </submittedName>
</protein>
<dbReference type="RefSeq" id="WP_013585209.1">
    <property type="nucleotide sequence ID" value="NC_015125.1"/>
</dbReference>
<gene>
    <name evidence="1" type="ordered locus">MTES_2120</name>
</gene>
<name>E8NEJ9_MICTS</name>
<dbReference type="AlphaFoldDB" id="E8NEJ9"/>
<dbReference type="EMBL" id="AP012052">
    <property type="protein sequence ID" value="BAJ75084.1"/>
    <property type="molecule type" value="Genomic_DNA"/>
</dbReference>
<organism evidence="1 2">
    <name type="scientific">Microbacterium testaceum (strain StLB037)</name>
    <dbReference type="NCBI Taxonomy" id="979556"/>
    <lineage>
        <taxon>Bacteria</taxon>
        <taxon>Bacillati</taxon>
        <taxon>Actinomycetota</taxon>
        <taxon>Actinomycetes</taxon>
        <taxon>Micrococcales</taxon>
        <taxon>Microbacteriaceae</taxon>
        <taxon>Microbacterium</taxon>
    </lineage>
</organism>
<proteinExistence type="predicted"/>